<dbReference type="Pfam" id="PF07337">
    <property type="entry name" value="CagY_M"/>
    <property type="match status" value="1"/>
</dbReference>
<reference evidence="1 2" key="1">
    <citation type="journal article" date="2020" name="Front. Microbiol.">
        <title>Identification of New Helicobacter pylori Subpopulations in Native Americans and Mestizos From Peru.</title>
        <authorList>
            <person name="Gutierrez-Escobar A.J."/>
            <person name="Velapatino B."/>
            <person name="Borda V."/>
            <person name="Rabkin C.S."/>
            <person name="Tarazona-Santos E."/>
            <person name="Cabrera L."/>
            <person name="Cok J."/>
            <person name="Hooper C.C."/>
            <person name="Jahuira-Arias H."/>
            <person name="Herrera P."/>
            <person name="Noureen M."/>
            <person name="Wang D."/>
            <person name="Romero-Gallo J."/>
            <person name="Tran B."/>
            <person name="Peek R.M. Jr"/>
            <person name="Berg D.E."/>
            <person name="Gilman R.H."/>
            <person name="Camargo M.C."/>
        </authorList>
    </citation>
    <scope>NUCLEOTIDE SEQUENCE [LARGE SCALE GENOMIC DNA]</scope>
    <source>
        <strain evidence="1 2">ASHA-006</strain>
    </source>
</reference>
<evidence type="ECO:0008006" key="3">
    <source>
        <dbReference type="Google" id="ProtNLM"/>
    </source>
</evidence>
<proteinExistence type="predicted"/>
<sequence length="29" mass="3466">MSLKDCLSQARNEEERKACEKLPLKRKNF</sequence>
<evidence type="ECO:0000313" key="2">
    <source>
        <dbReference type="Proteomes" id="UP000662764"/>
    </source>
</evidence>
<name>A0ABD7CFC1_HELPX</name>
<protein>
    <recommendedName>
        <fullName evidence="3">Cag pathogenicity island protein</fullName>
    </recommendedName>
</protein>
<accession>A0ABD7CFC1</accession>
<evidence type="ECO:0000313" key="1">
    <source>
        <dbReference type="EMBL" id="QQX00221.1"/>
    </source>
</evidence>
<organism evidence="1 2">
    <name type="scientific">Helicobacter pylori</name>
    <name type="common">Campylobacter pylori</name>
    <dbReference type="NCBI Taxonomy" id="210"/>
    <lineage>
        <taxon>Bacteria</taxon>
        <taxon>Pseudomonadati</taxon>
        <taxon>Campylobacterota</taxon>
        <taxon>Epsilonproteobacteria</taxon>
        <taxon>Campylobacterales</taxon>
        <taxon>Helicobacteraceae</taxon>
        <taxon>Helicobacter</taxon>
    </lineage>
</organism>
<dbReference type="InterPro" id="IPR010853">
    <property type="entry name" value="CagY_M"/>
</dbReference>
<gene>
    <name evidence="1" type="ORF">HGK51_02570</name>
</gene>
<dbReference type="RefSeq" id="WP_202171164.1">
    <property type="nucleotide sequence ID" value="NZ_CP051511.1"/>
</dbReference>
<dbReference type="EMBL" id="CP051511">
    <property type="protein sequence ID" value="QQX00221.1"/>
    <property type="molecule type" value="Genomic_DNA"/>
</dbReference>
<dbReference type="Proteomes" id="UP000662764">
    <property type="component" value="Chromosome"/>
</dbReference>
<dbReference type="AlphaFoldDB" id="A0ABD7CFC1"/>